<dbReference type="AlphaFoldDB" id="A0A9W9X9M2"/>
<name>A0A9W9X9M2_9EURO</name>
<reference evidence="2" key="2">
    <citation type="journal article" date="2023" name="IMA Fungus">
        <title>Comparative genomic study of the Penicillium genus elucidates a diverse pangenome and 15 lateral gene transfer events.</title>
        <authorList>
            <person name="Petersen C."/>
            <person name="Sorensen T."/>
            <person name="Nielsen M.R."/>
            <person name="Sondergaard T.E."/>
            <person name="Sorensen J.L."/>
            <person name="Fitzpatrick D.A."/>
            <person name="Frisvad J.C."/>
            <person name="Nielsen K.L."/>
        </authorList>
    </citation>
    <scope>NUCLEOTIDE SEQUENCE</scope>
    <source>
        <strain evidence="2">IBT 17660</strain>
    </source>
</reference>
<comment type="caution">
    <text evidence="2">The sequence shown here is derived from an EMBL/GenBank/DDBJ whole genome shotgun (WGS) entry which is preliminary data.</text>
</comment>
<protein>
    <submittedName>
        <fullName evidence="2">Uncharacterized protein</fullName>
    </submittedName>
</protein>
<accession>A0A9W9X9M2</accession>
<sequence>MSIIQNIILRTPGVLSVAFGIEGAFFLANAVYTMHITSPAALWLEFLVIQSNTWAEPWMFYFTCMGQVNAAAVTWDVFVYE</sequence>
<dbReference type="Proteomes" id="UP001147760">
    <property type="component" value="Unassembled WGS sequence"/>
</dbReference>
<feature type="transmembrane region" description="Helical" evidence="1">
    <location>
        <begin position="12"/>
        <end position="38"/>
    </location>
</feature>
<evidence type="ECO:0000313" key="2">
    <source>
        <dbReference type="EMBL" id="KAJ5486897.1"/>
    </source>
</evidence>
<feature type="transmembrane region" description="Helical" evidence="1">
    <location>
        <begin position="58"/>
        <end position="80"/>
    </location>
</feature>
<gene>
    <name evidence="2" type="ORF">N7530_001197</name>
</gene>
<dbReference type="EMBL" id="JAPWDO010000001">
    <property type="protein sequence ID" value="KAJ5486897.1"/>
    <property type="molecule type" value="Genomic_DNA"/>
</dbReference>
<keyword evidence="3" id="KW-1185">Reference proteome</keyword>
<proteinExistence type="predicted"/>
<keyword evidence="1" id="KW-0812">Transmembrane</keyword>
<dbReference type="OrthoDB" id="10042947at2759"/>
<keyword evidence="1" id="KW-1133">Transmembrane helix</keyword>
<evidence type="ECO:0000256" key="1">
    <source>
        <dbReference type="SAM" id="Phobius"/>
    </source>
</evidence>
<keyword evidence="1" id="KW-0472">Membrane</keyword>
<organism evidence="2 3">
    <name type="scientific">Penicillium desertorum</name>
    <dbReference type="NCBI Taxonomy" id="1303715"/>
    <lineage>
        <taxon>Eukaryota</taxon>
        <taxon>Fungi</taxon>
        <taxon>Dikarya</taxon>
        <taxon>Ascomycota</taxon>
        <taxon>Pezizomycotina</taxon>
        <taxon>Eurotiomycetes</taxon>
        <taxon>Eurotiomycetidae</taxon>
        <taxon>Eurotiales</taxon>
        <taxon>Aspergillaceae</taxon>
        <taxon>Penicillium</taxon>
    </lineage>
</organism>
<evidence type="ECO:0000313" key="3">
    <source>
        <dbReference type="Proteomes" id="UP001147760"/>
    </source>
</evidence>
<reference evidence="2" key="1">
    <citation type="submission" date="2022-12" db="EMBL/GenBank/DDBJ databases">
        <authorList>
            <person name="Petersen C."/>
        </authorList>
    </citation>
    <scope>NUCLEOTIDE SEQUENCE</scope>
    <source>
        <strain evidence="2">IBT 17660</strain>
    </source>
</reference>